<dbReference type="EMBL" id="JAHFXS010005061">
    <property type="protein sequence ID" value="KAG9942977.1"/>
    <property type="molecule type" value="Genomic_DNA"/>
</dbReference>
<dbReference type="InterPro" id="IPR036389">
    <property type="entry name" value="RNase_III_sf"/>
</dbReference>
<dbReference type="GO" id="GO:0003723">
    <property type="term" value="F:RNA binding"/>
    <property type="evidence" value="ECO:0007669"/>
    <property type="project" value="UniProtKB-KW"/>
</dbReference>
<dbReference type="Pfam" id="PF24995">
    <property type="entry name" value="DSRM_2"/>
    <property type="match status" value="1"/>
</dbReference>
<feature type="non-terminal residue" evidence="4">
    <location>
        <position position="1"/>
    </location>
</feature>
<name>A0A9P8F6A9_AURME</name>
<dbReference type="PANTHER" id="PTHR14950">
    <property type="entry name" value="DICER-RELATED"/>
    <property type="match status" value="1"/>
</dbReference>
<dbReference type="PANTHER" id="PTHR14950:SF62">
    <property type="entry name" value="DICER-LIKE PROTEIN 1"/>
    <property type="match status" value="1"/>
</dbReference>
<dbReference type="CDD" id="cd00593">
    <property type="entry name" value="RIBOc"/>
    <property type="match status" value="1"/>
</dbReference>
<keyword evidence="1" id="KW-0378">Hydrolase</keyword>
<dbReference type="GO" id="GO:0005737">
    <property type="term" value="C:cytoplasm"/>
    <property type="evidence" value="ECO:0007669"/>
    <property type="project" value="TreeGrafter"/>
</dbReference>
<evidence type="ECO:0000313" key="5">
    <source>
        <dbReference type="Proteomes" id="UP000729357"/>
    </source>
</evidence>
<dbReference type="Proteomes" id="UP000729357">
    <property type="component" value="Unassembled WGS sequence"/>
</dbReference>
<keyword evidence="5" id="KW-1185">Reference proteome</keyword>
<dbReference type="Gene3D" id="1.10.1520.10">
    <property type="entry name" value="Ribonuclease III domain"/>
    <property type="match status" value="1"/>
</dbReference>
<dbReference type="SUPFAM" id="SSF54768">
    <property type="entry name" value="dsRNA-binding domain-like"/>
    <property type="match status" value="1"/>
</dbReference>
<evidence type="ECO:0000256" key="1">
    <source>
        <dbReference type="ARBA" id="ARBA00022801"/>
    </source>
</evidence>
<sequence length="319" mass="36812">LVDNPDHAMDDWLDYSRSYEKPAYQTAEVRAATLELAKRAEKEHVYHFHYPRLLQAAFHHPSYPNLWSDGIPSYQRLEFLGDSLLDMTSITHLFYKYPDKDPQWLTEHKMAMVSNQFLGALCVRLGFYKHLLFNHDSLRQQIADYVAEIKEAEAASHGAMDYWTTVKEGPKCLPDIVEAYVGAMFIDADFNYSVVQQFFDKHMKQFFDDMTIYDNYANNHPVTRLHNRMQKGFGCHEYNLFSSEETVDGMQPLFWSGVMIHDSEPIGIWKAKSSRYANLNTAVRAVEELEGMAPYEFRAKFGCDCREELAGGGDHNGTA</sequence>
<dbReference type="GO" id="GO:0030422">
    <property type="term" value="P:siRNA processing"/>
    <property type="evidence" value="ECO:0007669"/>
    <property type="project" value="TreeGrafter"/>
</dbReference>
<dbReference type="SMART" id="SM00535">
    <property type="entry name" value="RIBOc"/>
    <property type="match status" value="1"/>
</dbReference>
<keyword evidence="2" id="KW-0694">RNA-binding</keyword>
<dbReference type="Pfam" id="PF00636">
    <property type="entry name" value="Ribonuclease_3"/>
    <property type="match status" value="1"/>
</dbReference>
<dbReference type="AlphaFoldDB" id="A0A9P8F6A9"/>
<gene>
    <name evidence="4" type="ORF">KCU98_g18653</name>
</gene>
<dbReference type="GO" id="GO:0005634">
    <property type="term" value="C:nucleus"/>
    <property type="evidence" value="ECO:0007669"/>
    <property type="project" value="TreeGrafter"/>
</dbReference>
<dbReference type="SUPFAM" id="SSF69065">
    <property type="entry name" value="RNase III domain-like"/>
    <property type="match status" value="1"/>
</dbReference>
<accession>A0A9P8F6A9</accession>
<evidence type="ECO:0000256" key="2">
    <source>
        <dbReference type="ARBA" id="ARBA00022884"/>
    </source>
</evidence>
<dbReference type="InterPro" id="IPR056755">
    <property type="entry name" value="DSRM_2"/>
</dbReference>
<feature type="domain" description="RNase III" evidence="3">
    <location>
        <begin position="37"/>
        <end position="189"/>
    </location>
</feature>
<feature type="non-terminal residue" evidence="4">
    <location>
        <position position="319"/>
    </location>
</feature>
<evidence type="ECO:0000313" key="4">
    <source>
        <dbReference type="EMBL" id="KAG9942977.1"/>
    </source>
</evidence>
<comment type="caution">
    <text evidence="4">The sequence shown here is derived from an EMBL/GenBank/DDBJ whole genome shotgun (WGS) entry which is preliminary data.</text>
</comment>
<dbReference type="InterPro" id="IPR000999">
    <property type="entry name" value="RNase_III_dom"/>
</dbReference>
<organism evidence="4 5">
    <name type="scientific">Aureobasidium melanogenum</name>
    <name type="common">Aureobasidium pullulans var. melanogenum</name>
    <dbReference type="NCBI Taxonomy" id="46634"/>
    <lineage>
        <taxon>Eukaryota</taxon>
        <taxon>Fungi</taxon>
        <taxon>Dikarya</taxon>
        <taxon>Ascomycota</taxon>
        <taxon>Pezizomycotina</taxon>
        <taxon>Dothideomycetes</taxon>
        <taxon>Dothideomycetidae</taxon>
        <taxon>Dothideales</taxon>
        <taxon>Saccotheciaceae</taxon>
        <taxon>Aureobasidium</taxon>
    </lineage>
</organism>
<evidence type="ECO:0000259" key="3">
    <source>
        <dbReference type="PROSITE" id="PS50142"/>
    </source>
</evidence>
<proteinExistence type="predicted"/>
<dbReference type="PROSITE" id="PS50142">
    <property type="entry name" value="RNASE_3_2"/>
    <property type="match status" value="1"/>
</dbReference>
<protein>
    <submittedName>
        <fullName evidence="4">Dicer-like protein</fullName>
    </submittedName>
</protein>
<dbReference type="PROSITE" id="PS00517">
    <property type="entry name" value="RNASE_3_1"/>
    <property type="match status" value="1"/>
</dbReference>
<reference evidence="4" key="1">
    <citation type="journal article" date="2021" name="J Fungi (Basel)">
        <title>Virulence traits and population genomics of the black yeast Aureobasidium melanogenum.</title>
        <authorList>
            <person name="Cernosa A."/>
            <person name="Sun X."/>
            <person name="Gostincar C."/>
            <person name="Fang C."/>
            <person name="Gunde-Cimerman N."/>
            <person name="Song Z."/>
        </authorList>
    </citation>
    <scope>NUCLEOTIDE SEQUENCE</scope>
    <source>
        <strain evidence="4">EXF-9298</strain>
    </source>
</reference>
<dbReference type="GO" id="GO:0004525">
    <property type="term" value="F:ribonuclease III activity"/>
    <property type="evidence" value="ECO:0007669"/>
    <property type="project" value="InterPro"/>
</dbReference>
<reference evidence="4" key="2">
    <citation type="submission" date="2021-08" db="EMBL/GenBank/DDBJ databases">
        <authorList>
            <person name="Gostincar C."/>
            <person name="Sun X."/>
            <person name="Song Z."/>
            <person name="Gunde-Cimerman N."/>
        </authorList>
    </citation>
    <scope>NUCLEOTIDE SEQUENCE</scope>
    <source>
        <strain evidence="4">EXF-9298</strain>
    </source>
</reference>